<evidence type="ECO:0000313" key="2">
    <source>
        <dbReference type="EMBL" id="QBE48167.1"/>
    </source>
</evidence>
<dbReference type="Proteomes" id="UP000289260">
    <property type="component" value="Chromosome"/>
</dbReference>
<sequence>MSASHGTPRDSNPKDRLQVSVPSGSEQGEDGAQGEREETSAERPDSGTREQDIAETPGSDAVPHEHADALADEWGEESFPVSDPPAHY</sequence>
<accession>A0A4P6KD09</accession>
<protein>
    <submittedName>
        <fullName evidence="2">Uncharacterized protein</fullName>
    </submittedName>
</protein>
<dbReference type="AlphaFoldDB" id="A0A4P6KD09"/>
<evidence type="ECO:0000256" key="1">
    <source>
        <dbReference type="SAM" id="MobiDB-lite"/>
    </source>
</evidence>
<dbReference type="RefSeq" id="WP_130109306.1">
    <property type="nucleotide sequence ID" value="NZ_CP035806.1"/>
</dbReference>
<organism evidence="2 3">
    <name type="scientific">Leucobacter triazinivorans</name>
    <dbReference type="NCBI Taxonomy" id="1784719"/>
    <lineage>
        <taxon>Bacteria</taxon>
        <taxon>Bacillati</taxon>
        <taxon>Actinomycetota</taxon>
        <taxon>Actinomycetes</taxon>
        <taxon>Micrococcales</taxon>
        <taxon>Microbacteriaceae</taxon>
        <taxon>Leucobacter</taxon>
    </lineage>
</organism>
<dbReference type="OrthoDB" id="4991085at2"/>
<dbReference type="EMBL" id="CP035806">
    <property type="protein sequence ID" value="QBE48167.1"/>
    <property type="molecule type" value="Genomic_DNA"/>
</dbReference>
<reference evidence="2 3" key="1">
    <citation type="submission" date="2019-02" db="EMBL/GenBank/DDBJ databases">
        <authorList>
            <person name="Sun L."/>
            <person name="Pan D."/>
            <person name="Wu X."/>
        </authorList>
    </citation>
    <scope>NUCLEOTIDE SEQUENCE [LARGE SCALE GENOMIC DNA]</scope>
    <source>
        <strain evidence="2 3">JW-1</strain>
    </source>
</reference>
<keyword evidence="3" id="KW-1185">Reference proteome</keyword>
<gene>
    <name evidence="2" type="ORF">EVS81_04415</name>
</gene>
<dbReference type="KEGG" id="ltr:EVS81_04415"/>
<feature type="region of interest" description="Disordered" evidence="1">
    <location>
        <begin position="1"/>
        <end position="88"/>
    </location>
</feature>
<feature type="compositionally biased region" description="Basic and acidic residues" evidence="1">
    <location>
        <begin position="7"/>
        <end position="17"/>
    </location>
</feature>
<proteinExistence type="predicted"/>
<feature type="compositionally biased region" description="Basic and acidic residues" evidence="1">
    <location>
        <begin position="33"/>
        <end position="52"/>
    </location>
</feature>
<evidence type="ECO:0000313" key="3">
    <source>
        <dbReference type="Proteomes" id="UP000289260"/>
    </source>
</evidence>
<name>A0A4P6KD09_9MICO</name>